<feature type="transmembrane region" description="Helical" evidence="1">
    <location>
        <begin position="56"/>
        <end position="77"/>
    </location>
</feature>
<proteinExistence type="predicted"/>
<feature type="signal peptide" evidence="2">
    <location>
        <begin position="1"/>
        <end position="31"/>
    </location>
</feature>
<comment type="caution">
    <text evidence="3">The sequence shown here is derived from an EMBL/GenBank/DDBJ whole genome shotgun (WGS) entry which is preliminary data.</text>
</comment>
<dbReference type="EMBL" id="JBEXIP010000022">
    <property type="protein sequence ID" value="MET8436060.1"/>
    <property type="molecule type" value="Genomic_DNA"/>
</dbReference>
<protein>
    <recommendedName>
        <fullName evidence="5">Alkaline shock response membrane anchor protein AmaP</fullName>
    </recommendedName>
</protein>
<keyword evidence="2" id="KW-0732">Signal</keyword>
<reference evidence="3 4" key="1">
    <citation type="submission" date="2024-06" db="EMBL/GenBank/DDBJ databases">
        <title>The Natural Products Discovery Center: Release of the First 8490 Sequenced Strains for Exploring Actinobacteria Biosynthetic Diversity.</title>
        <authorList>
            <person name="Kalkreuter E."/>
            <person name="Kautsar S.A."/>
            <person name="Yang D."/>
            <person name="Bader C.D."/>
            <person name="Teijaro C.N."/>
            <person name="Fluegel L."/>
            <person name="Davis C.M."/>
            <person name="Simpson J.R."/>
            <person name="Lauterbach L."/>
            <person name="Steele A.D."/>
            <person name="Gui C."/>
            <person name="Meng S."/>
            <person name="Li G."/>
            <person name="Viehrig K."/>
            <person name="Ye F."/>
            <person name="Su P."/>
            <person name="Kiefer A.F."/>
            <person name="Nichols A."/>
            <person name="Cepeda A.J."/>
            <person name="Yan W."/>
            <person name="Fan B."/>
            <person name="Jiang Y."/>
            <person name="Adhikari A."/>
            <person name="Zheng C.-J."/>
            <person name="Schuster L."/>
            <person name="Cowan T.M."/>
            <person name="Smanski M.J."/>
            <person name="Chevrette M.G."/>
            <person name="De Carvalho L.P.S."/>
            <person name="Shen B."/>
        </authorList>
    </citation>
    <scope>NUCLEOTIDE SEQUENCE [LARGE SCALE GENOMIC DNA]</scope>
    <source>
        <strain evidence="3 4">NPDC005137</strain>
    </source>
</reference>
<evidence type="ECO:0000256" key="2">
    <source>
        <dbReference type="SAM" id="SignalP"/>
    </source>
</evidence>
<keyword evidence="1" id="KW-0812">Transmembrane</keyword>
<sequence>MTSLNRPARLNRTLLAVLGVLLLASSSFAVAAHFGHLTFLDSDATLAATTAEPPTWALWIAAATAIVLGLLILRWMAAQLTRRPRTHTWRLEQNPEQGSTELAANTATAPFLREVTAYPGVHHARATLAGTRHNPTLAMVISTERGADLTTINHHLDTHGLPRLRHALDLDTLPFTVEYRLTTHTGIRAR</sequence>
<evidence type="ECO:0000256" key="1">
    <source>
        <dbReference type="SAM" id="Phobius"/>
    </source>
</evidence>
<accession>A0ABV2UDY7</accession>
<name>A0ABV2UDY7_9ACTN</name>
<gene>
    <name evidence="3" type="ORF">ABZV61_25430</name>
</gene>
<evidence type="ECO:0000313" key="4">
    <source>
        <dbReference type="Proteomes" id="UP001550044"/>
    </source>
</evidence>
<dbReference type="Proteomes" id="UP001550044">
    <property type="component" value="Unassembled WGS sequence"/>
</dbReference>
<evidence type="ECO:0000313" key="3">
    <source>
        <dbReference type="EMBL" id="MET8436060.1"/>
    </source>
</evidence>
<keyword evidence="4" id="KW-1185">Reference proteome</keyword>
<keyword evidence="1" id="KW-1133">Transmembrane helix</keyword>
<organism evidence="3 4">
    <name type="scientific">Streptomyces sp. 900116325</name>
    <dbReference type="NCBI Taxonomy" id="3154295"/>
    <lineage>
        <taxon>Bacteria</taxon>
        <taxon>Bacillati</taxon>
        <taxon>Actinomycetota</taxon>
        <taxon>Actinomycetes</taxon>
        <taxon>Kitasatosporales</taxon>
        <taxon>Streptomycetaceae</taxon>
        <taxon>Streptomyces</taxon>
    </lineage>
</organism>
<keyword evidence="1" id="KW-0472">Membrane</keyword>
<evidence type="ECO:0008006" key="5">
    <source>
        <dbReference type="Google" id="ProtNLM"/>
    </source>
</evidence>
<feature type="chain" id="PRO_5045689521" description="Alkaline shock response membrane anchor protein AmaP" evidence="2">
    <location>
        <begin position="32"/>
        <end position="190"/>
    </location>
</feature>
<dbReference type="RefSeq" id="WP_356501524.1">
    <property type="nucleotide sequence ID" value="NZ_JBEXEF010000010.1"/>
</dbReference>